<keyword evidence="7" id="KW-1133">Transmembrane helix</keyword>
<keyword evidence="9" id="KW-0472">Membrane</keyword>
<comment type="caution">
    <text evidence="11">The sequence shown here is derived from an EMBL/GenBank/DDBJ whole genome shotgun (WGS) entry which is preliminary data.</text>
</comment>
<keyword evidence="4" id="KW-0808">Transferase</keyword>
<evidence type="ECO:0000256" key="5">
    <source>
        <dbReference type="ARBA" id="ARBA00022692"/>
    </source>
</evidence>
<evidence type="ECO:0000256" key="4">
    <source>
        <dbReference type="ARBA" id="ARBA00022679"/>
    </source>
</evidence>
<dbReference type="EMBL" id="CAKOGP040001803">
    <property type="protein sequence ID" value="CAJ1952206.1"/>
    <property type="molecule type" value="Genomic_DNA"/>
</dbReference>
<evidence type="ECO:0000256" key="7">
    <source>
        <dbReference type="ARBA" id="ARBA00022989"/>
    </source>
</evidence>
<comment type="subcellular location">
    <subcellularLocation>
        <location evidence="1 10">Golgi apparatus membrane</location>
        <topology evidence="1 10">Single-pass type II membrane protein</topology>
    </subcellularLocation>
</comment>
<keyword evidence="3 10" id="KW-0328">Glycosyltransferase</keyword>
<protein>
    <recommendedName>
        <fullName evidence="10">Hexosyltransferase</fullName>
        <ecNumber evidence="10">2.4.1.-</ecNumber>
    </recommendedName>
</protein>
<keyword evidence="6" id="KW-0735">Signal-anchor</keyword>
<dbReference type="GO" id="GO:0000139">
    <property type="term" value="C:Golgi membrane"/>
    <property type="evidence" value="ECO:0007669"/>
    <property type="project" value="UniProtKB-SubCell"/>
</dbReference>
<keyword evidence="12" id="KW-1185">Reference proteome</keyword>
<evidence type="ECO:0000256" key="8">
    <source>
        <dbReference type="ARBA" id="ARBA00023034"/>
    </source>
</evidence>
<dbReference type="PANTHER" id="PTHR11214">
    <property type="entry name" value="BETA-1,3-N-ACETYLGLUCOSAMINYLTRANSFERASE"/>
    <property type="match status" value="1"/>
</dbReference>
<evidence type="ECO:0000256" key="1">
    <source>
        <dbReference type="ARBA" id="ARBA00004323"/>
    </source>
</evidence>
<dbReference type="EC" id="2.4.1.-" evidence="10"/>
<accession>A0AAD2FSY9</accession>
<organism evidence="11 12">
    <name type="scientific">Cylindrotheca closterium</name>
    <dbReference type="NCBI Taxonomy" id="2856"/>
    <lineage>
        <taxon>Eukaryota</taxon>
        <taxon>Sar</taxon>
        <taxon>Stramenopiles</taxon>
        <taxon>Ochrophyta</taxon>
        <taxon>Bacillariophyta</taxon>
        <taxon>Bacillariophyceae</taxon>
        <taxon>Bacillariophycidae</taxon>
        <taxon>Bacillariales</taxon>
        <taxon>Bacillariaceae</taxon>
        <taxon>Cylindrotheca</taxon>
    </lineage>
</organism>
<dbReference type="PANTHER" id="PTHR11214:SF351">
    <property type="entry name" value="BETA-1,3-GALACTOSYLTRANSFERASE PVG3"/>
    <property type="match status" value="1"/>
</dbReference>
<evidence type="ECO:0000256" key="9">
    <source>
        <dbReference type="ARBA" id="ARBA00023136"/>
    </source>
</evidence>
<name>A0AAD2FSY9_9STRA</name>
<dbReference type="GO" id="GO:0016758">
    <property type="term" value="F:hexosyltransferase activity"/>
    <property type="evidence" value="ECO:0007669"/>
    <property type="project" value="InterPro"/>
</dbReference>
<evidence type="ECO:0000256" key="10">
    <source>
        <dbReference type="RuleBase" id="RU363063"/>
    </source>
</evidence>
<reference evidence="11" key="1">
    <citation type="submission" date="2023-08" db="EMBL/GenBank/DDBJ databases">
        <authorList>
            <person name="Audoor S."/>
            <person name="Bilcke G."/>
        </authorList>
    </citation>
    <scope>NUCLEOTIDE SEQUENCE</scope>
</reference>
<evidence type="ECO:0000256" key="2">
    <source>
        <dbReference type="ARBA" id="ARBA00008661"/>
    </source>
</evidence>
<dbReference type="AlphaFoldDB" id="A0AAD2FSY9"/>
<evidence type="ECO:0000256" key="6">
    <source>
        <dbReference type="ARBA" id="ARBA00022968"/>
    </source>
</evidence>
<keyword evidence="5" id="KW-0812">Transmembrane</keyword>
<keyword evidence="8 10" id="KW-0333">Golgi apparatus</keyword>
<gene>
    <name evidence="11" type="ORF">CYCCA115_LOCUS13434</name>
</gene>
<dbReference type="Proteomes" id="UP001295423">
    <property type="component" value="Unassembled WGS sequence"/>
</dbReference>
<dbReference type="InterPro" id="IPR002659">
    <property type="entry name" value="Glyco_trans_31"/>
</dbReference>
<evidence type="ECO:0000313" key="11">
    <source>
        <dbReference type="EMBL" id="CAJ1952206.1"/>
    </source>
</evidence>
<evidence type="ECO:0000313" key="12">
    <source>
        <dbReference type="Proteomes" id="UP001295423"/>
    </source>
</evidence>
<comment type="similarity">
    <text evidence="2 10">Belongs to the glycosyltransferase 31 family.</text>
</comment>
<evidence type="ECO:0000256" key="3">
    <source>
        <dbReference type="ARBA" id="ARBA00022676"/>
    </source>
</evidence>
<proteinExistence type="inferred from homology"/>
<dbReference type="Gene3D" id="3.90.550.50">
    <property type="match status" value="1"/>
</dbReference>
<sequence>MKATKTKGKASASFHFKNDGDDGTLGDYLAFWDRYKDSLTNYRRPPCLKTVSSNQGGKKGETNQRPTTMLLGIFTMDSVKDARRRKTIRKTWISHNRTTKGTSAKRIICSLQEWIENPDGCQLAYAFVLGGNPKGPTELLEYNSSFPMSIPCRLQHTNDQEDTSDIICLNIRENMEEGKSQTWFKYATTTTVPQQHEQNDNFDYIGKMDSDTLLYPGIFFNRVLQKLPKYPNNARVYGGDYRFKPPNMVGPVYMGGHLYFLSSDLAEFVVSSECPRSAVDKGIEDASIGNFVHSHPLPIRRIRLRTSEFEHPVKRVDRYRTLWRKYQARQKK</sequence>